<protein>
    <recommendedName>
        <fullName evidence="4">Metalloprotease</fullName>
    </recommendedName>
</protein>
<evidence type="ECO:0000313" key="3">
    <source>
        <dbReference type="Proteomes" id="UP000190797"/>
    </source>
</evidence>
<dbReference type="InterPro" id="IPR007343">
    <property type="entry name" value="Uncharacterised_pept_Zn_put"/>
</dbReference>
<evidence type="ECO:0008006" key="4">
    <source>
        <dbReference type="Google" id="ProtNLM"/>
    </source>
</evidence>
<dbReference type="AlphaFoldDB" id="A0A1V0AEL9"/>
<dbReference type="Proteomes" id="UP000190797">
    <property type="component" value="Chromosome"/>
</dbReference>
<proteinExistence type="predicted"/>
<dbReference type="STRING" id="1909395.BKM31_50610"/>
<evidence type="ECO:0000256" key="1">
    <source>
        <dbReference type="SAM" id="MobiDB-lite"/>
    </source>
</evidence>
<keyword evidence="3" id="KW-1185">Reference proteome</keyword>
<accession>A0A1V0AEL9</accession>
<reference evidence="3" key="1">
    <citation type="journal article" date="2017" name="Med. Chem. Commun.">
        <title>Nonomuraea sp. ATCC 55076 harbours the largest actinomycete chromosome to date and the kistamicin biosynthetic gene cluster.</title>
        <authorList>
            <person name="Nazari B."/>
            <person name="Forneris C.C."/>
            <person name="Gibson M.I."/>
            <person name="Moon K."/>
            <person name="Schramma K.R."/>
            <person name="Seyedsayamdost M.R."/>
        </authorList>
    </citation>
    <scope>NUCLEOTIDE SEQUENCE [LARGE SCALE GENOMIC DNA]</scope>
    <source>
        <strain evidence="3">ATCC 55076</strain>
    </source>
</reference>
<sequence length="231" mass="25946">MKHPKLIANPLYKAGALPTSTCAEPEVASGNVKQARAYFDAVVECLETTWKKHLTDAGLKYTDVKVQHVTKFPKKWCDMETNKDDSQAWYCTDTRTLAVKTGKSWTSDPSDLWLFYVAASTYAYHIQNVVGIDAAYQAIPYGKRAELLEQNRRYNLQSTCFGGAFIKSVWPMEGRTSKDWNELVALVEGDEPGDERWDGKTANQRFWLKRGFSTGDPGSCNSWTAPPSKVA</sequence>
<dbReference type="EMBL" id="CP017717">
    <property type="protein sequence ID" value="AQZ68643.1"/>
    <property type="molecule type" value="Genomic_DNA"/>
</dbReference>
<dbReference type="KEGG" id="noa:BKM31_50610"/>
<organism evidence="2 3">
    <name type="scientific">[Actinomadura] parvosata subsp. kistnae</name>
    <dbReference type="NCBI Taxonomy" id="1909395"/>
    <lineage>
        <taxon>Bacteria</taxon>
        <taxon>Bacillati</taxon>
        <taxon>Actinomycetota</taxon>
        <taxon>Actinomycetes</taxon>
        <taxon>Streptosporangiales</taxon>
        <taxon>Streptosporangiaceae</taxon>
        <taxon>Nonomuraea</taxon>
    </lineage>
</organism>
<name>A0A1V0AEL9_9ACTN</name>
<gene>
    <name evidence="2" type="ORF">BKM31_50610</name>
</gene>
<feature type="region of interest" description="Disordered" evidence="1">
    <location>
        <begin position="212"/>
        <end position="231"/>
    </location>
</feature>
<dbReference type="Pfam" id="PF04228">
    <property type="entry name" value="Zn_peptidase"/>
    <property type="match status" value="1"/>
</dbReference>
<evidence type="ECO:0000313" key="2">
    <source>
        <dbReference type="EMBL" id="AQZ68643.1"/>
    </source>
</evidence>